<evidence type="ECO:0000313" key="3">
    <source>
        <dbReference type="Proteomes" id="UP000266340"/>
    </source>
</evidence>
<keyword evidence="3" id="KW-1185">Reference proteome</keyword>
<comment type="caution">
    <text evidence="2">The sequence shown here is derived from an EMBL/GenBank/DDBJ whole genome shotgun (WGS) entry which is preliminary data.</text>
</comment>
<dbReference type="AlphaFoldDB" id="A0A398CQ64"/>
<name>A0A398CQ64_9BACL</name>
<dbReference type="Proteomes" id="UP000266340">
    <property type="component" value="Unassembled WGS sequence"/>
</dbReference>
<dbReference type="OrthoDB" id="2369695at2"/>
<protein>
    <submittedName>
        <fullName evidence="2">Uncharacterized protein</fullName>
    </submittedName>
</protein>
<proteinExistence type="predicted"/>
<reference evidence="2 3" key="1">
    <citation type="submission" date="2018-09" db="EMBL/GenBank/DDBJ databases">
        <title>Cohnella cavernae sp. nov., isolated from a karst cave.</title>
        <authorList>
            <person name="Zhu H."/>
        </authorList>
    </citation>
    <scope>NUCLEOTIDE SEQUENCE [LARGE SCALE GENOMIC DNA]</scope>
    <source>
        <strain evidence="2 3">K2E09-144</strain>
    </source>
</reference>
<sequence length="415" mass="47340">MNLADMLCYADIEQLTRIADAYECDCSSHSKNELIQSILTAVQRRDALETRVGQMSKDDLRFLNSLLFETRATYSLEELKARAIGNAAGKEERASGSANSPMLSVPVKQALSPAGSRSRKKSASPELPPLEPDEIARLAITRFKRFGWLFNGISQQTRYLFQVPEDVKTRLCDTLERQFRTSLQITDEPPVYRDEQGLLADDLIRLLRYARDNDAPLTSEGILYKRQLGQLLELMSIGEQVPAKGGWRFGYGRRIRDYPERFSLLYDFAWYNGFIREEFERLVVTEEGHRAAEAKGTLDPAPLYRLWLRLYKGPIPNLLSLVQWVSRLGTEWVTVSSLREVLLPLIRPYYYDTPQDVLERRVLAMMVHLGLLRWGETEAREAVVRMTSQGRSIVKGTSLAFEDTIRMDGTGVDSS</sequence>
<organism evidence="2 3">
    <name type="scientific">Cohnella faecalis</name>
    <dbReference type="NCBI Taxonomy" id="2315694"/>
    <lineage>
        <taxon>Bacteria</taxon>
        <taxon>Bacillati</taxon>
        <taxon>Bacillota</taxon>
        <taxon>Bacilli</taxon>
        <taxon>Bacillales</taxon>
        <taxon>Paenibacillaceae</taxon>
        <taxon>Cohnella</taxon>
    </lineage>
</organism>
<evidence type="ECO:0000256" key="1">
    <source>
        <dbReference type="SAM" id="MobiDB-lite"/>
    </source>
</evidence>
<dbReference type="EMBL" id="QXJM01000023">
    <property type="protein sequence ID" value="RIE04665.1"/>
    <property type="molecule type" value="Genomic_DNA"/>
</dbReference>
<dbReference type="RefSeq" id="WP_119147864.1">
    <property type="nucleotide sequence ID" value="NZ_JBHSOV010000005.1"/>
</dbReference>
<accession>A0A398CQ64</accession>
<evidence type="ECO:0000313" key="2">
    <source>
        <dbReference type="EMBL" id="RIE04665.1"/>
    </source>
</evidence>
<gene>
    <name evidence="2" type="ORF">D3H35_04025</name>
</gene>
<feature type="region of interest" description="Disordered" evidence="1">
    <location>
        <begin position="92"/>
        <end position="129"/>
    </location>
</feature>